<dbReference type="Proteomes" id="UP001060085">
    <property type="component" value="Linkage Group LG05"/>
</dbReference>
<dbReference type="EMBL" id="CM044705">
    <property type="protein sequence ID" value="KAI5662792.1"/>
    <property type="molecule type" value="Genomic_DNA"/>
</dbReference>
<proteinExistence type="predicted"/>
<evidence type="ECO:0000313" key="1">
    <source>
        <dbReference type="EMBL" id="KAI5662792.1"/>
    </source>
</evidence>
<organism evidence="1 2">
    <name type="scientific">Catharanthus roseus</name>
    <name type="common">Madagascar periwinkle</name>
    <name type="synonym">Vinca rosea</name>
    <dbReference type="NCBI Taxonomy" id="4058"/>
    <lineage>
        <taxon>Eukaryota</taxon>
        <taxon>Viridiplantae</taxon>
        <taxon>Streptophyta</taxon>
        <taxon>Embryophyta</taxon>
        <taxon>Tracheophyta</taxon>
        <taxon>Spermatophyta</taxon>
        <taxon>Magnoliopsida</taxon>
        <taxon>eudicotyledons</taxon>
        <taxon>Gunneridae</taxon>
        <taxon>Pentapetalae</taxon>
        <taxon>asterids</taxon>
        <taxon>lamiids</taxon>
        <taxon>Gentianales</taxon>
        <taxon>Apocynaceae</taxon>
        <taxon>Rauvolfioideae</taxon>
        <taxon>Vinceae</taxon>
        <taxon>Catharanthinae</taxon>
        <taxon>Catharanthus</taxon>
    </lineage>
</organism>
<protein>
    <submittedName>
        <fullName evidence="1">Uncharacterized protein</fullName>
    </submittedName>
</protein>
<comment type="caution">
    <text evidence="1">The sequence shown here is derived from an EMBL/GenBank/DDBJ whole genome shotgun (WGS) entry which is preliminary data.</text>
</comment>
<sequence>MGCSYSRACIGEICAPREAKVKETGNVRAAEIAVFSPGSTEGEEGELRDHLNQLSVNRDHEVGITRLSRVSAQFLPPEGSRVVKVPAGKYELRYSFLSQRGYYPDALDKPNQDSFCIHTPFGTSADDHFFGVFDGHGEFGAQCSQFVKRKLCENLLRNSKFRVDAVEACHSAFLMTNSQLHADALDDSMSGTTAITILVRGRTIYVANSGDSRAVIAERRGKDIVAVDLSIDQTPFRPDELERVKLCGARVLTLDQIEGLKNPDVQCWGTEEGDDGDPPRLWVPNGMYPGTAFTRSIGDSIAETIGVVANPEIVAWELTADHPFFVLASDGVFEFLSSQAVVDIVTKYKDPRDACAAIVAESYRLWLQYETRTDDITVIVVHVDGLTSDTVSQPPNSDAVLRPPIPQVVELSGSESPSVMGWNSKNHRVRHDVSRARLRAIESSLENGQVWIPPSPAHRKTWEEEAHIERALHDHFLFRKLTASQCHVLLDCMQRVEFQAGDVVVKQGGEGDCFYVVGSGEFEVLATQEEKNGEVPRVLQRYTAEKLSSFGELALMYNKPLQASVRAVTDGTLWALRREDFRGILVSEFSNLSSLKLLRSVDLLARLTILQLSHIAESLLEVSFCDGQTIINQDEDLPGLYIIQKGAVKISFEKDSVKFINASSLMSEIPEDDLAQSDKVLSVEKSEGSYFGEWTLLGEHIELHSITAVGEVVCAVLTQEKFELVAGPLAKLSQDDRRKEYTTSLSKEPIKDLDTSTVEKVKLSDLEWRTCLYSTDCCDVGLVHLRDSDNLLSLKRFSKQKIKKLGKEAQVLKEKNLIKDTSSYACVPRVICTCADQTHAGILLDTCLACSVASVLHSPFDESCARFCAASVVNALEDLHKNNILYRGVSPDVLMFDQNGYIQVVDFRYGKKLSGESVDRTFSISGMTDSLAPEIVQGKGHSFPADWWALGTFIYFMLQGEMPFGSWRESELTFARIAKGQLTLPENLSHHAVDLIKKLLEVDENTRLGSQGVDSVKSHPWFEDVDWKGVRDRSTPAPHDIIYRINQYLGSRTEESVSPFHSPLHDLEDLNTPEWLEDW</sequence>
<accession>A0ACC0AS33</accession>
<name>A0ACC0AS33_CATRO</name>
<evidence type="ECO:0000313" key="2">
    <source>
        <dbReference type="Proteomes" id="UP001060085"/>
    </source>
</evidence>
<reference evidence="2" key="1">
    <citation type="journal article" date="2023" name="Nat. Plants">
        <title>Single-cell RNA sequencing provides a high-resolution roadmap for understanding the multicellular compartmentation of specialized metabolism.</title>
        <authorList>
            <person name="Sun S."/>
            <person name="Shen X."/>
            <person name="Li Y."/>
            <person name="Li Y."/>
            <person name="Wang S."/>
            <person name="Li R."/>
            <person name="Zhang H."/>
            <person name="Shen G."/>
            <person name="Guo B."/>
            <person name="Wei J."/>
            <person name="Xu J."/>
            <person name="St-Pierre B."/>
            <person name="Chen S."/>
            <person name="Sun C."/>
        </authorList>
    </citation>
    <scope>NUCLEOTIDE SEQUENCE [LARGE SCALE GENOMIC DNA]</scope>
</reference>
<keyword evidence="2" id="KW-1185">Reference proteome</keyword>
<gene>
    <name evidence="1" type="ORF">M9H77_22115</name>
</gene>